<feature type="repeat" description="TPR" evidence="3">
    <location>
        <begin position="5"/>
        <end position="38"/>
    </location>
</feature>
<protein>
    <submittedName>
        <fullName evidence="4">Stress-induced-phosphoprotein 1</fullName>
    </submittedName>
</protein>
<keyword evidence="5" id="KW-1185">Reference proteome</keyword>
<dbReference type="PROSITE" id="PS50005">
    <property type="entry name" value="TPR"/>
    <property type="match status" value="1"/>
</dbReference>
<dbReference type="GO" id="GO:0051879">
    <property type="term" value="F:Hsp90 protein binding"/>
    <property type="evidence" value="ECO:0007669"/>
    <property type="project" value="TreeGrafter"/>
</dbReference>
<comment type="caution">
    <text evidence="4">The sequence shown here is derived from an EMBL/GenBank/DDBJ whole genome shotgun (WGS) entry which is preliminary data.</text>
</comment>
<dbReference type="EMBL" id="LSSM01003034">
    <property type="protein sequence ID" value="OMJ19349.1"/>
    <property type="molecule type" value="Genomic_DNA"/>
</dbReference>
<gene>
    <name evidence="4" type="ORF">AYI69_g6656</name>
</gene>
<keyword evidence="1" id="KW-0677">Repeat</keyword>
<dbReference type="SMART" id="SM00028">
    <property type="entry name" value="TPR"/>
    <property type="match status" value="1"/>
</dbReference>
<evidence type="ECO:0000256" key="2">
    <source>
        <dbReference type="ARBA" id="ARBA00022803"/>
    </source>
</evidence>
<keyword evidence="2 3" id="KW-0802">TPR repeat</keyword>
<dbReference type="AlphaFoldDB" id="A0A1R1XXQ9"/>
<evidence type="ECO:0000256" key="3">
    <source>
        <dbReference type="PROSITE-ProRule" id="PRU00339"/>
    </source>
</evidence>
<dbReference type="PANTHER" id="PTHR22904">
    <property type="entry name" value="TPR REPEAT CONTAINING PROTEIN"/>
    <property type="match status" value="1"/>
</dbReference>
<accession>A0A1R1XXQ9</accession>
<name>A0A1R1XXQ9_9FUNG</name>
<dbReference type="PANTHER" id="PTHR22904:SF523">
    <property type="entry name" value="STRESS-INDUCED-PHOSPHOPROTEIN 1"/>
    <property type="match status" value="1"/>
</dbReference>
<dbReference type="Gene3D" id="1.25.40.10">
    <property type="entry name" value="Tetratricopeptide repeat domain"/>
    <property type="match status" value="1"/>
</dbReference>
<dbReference type="Proteomes" id="UP000187429">
    <property type="component" value="Unassembled WGS sequence"/>
</dbReference>
<evidence type="ECO:0000313" key="5">
    <source>
        <dbReference type="Proteomes" id="UP000187429"/>
    </source>
</evidence>
<evidence type="ECO:0000313" key="4">
    <source>
        <dbReference type="EMBL" id="OMJ19349.1"/>
    </source>
</evidence>
<organism evidence="4 5">
    <name type="scientific">Smittium culicis</name>
    <dbReference type="NCBI Taxonomy" id="133412"/>
    <lineage>
        <taxon>Eukaryota</taxon>
        <taxon>Fungi</taxon>
        <taxon>Fungi incertae sedis</taxon>
        <taxon>Zoopagomycota</taxon>
        <taxon>Kickxellomycotina</taxon>
        <taxon>Harpellomycetes</taxon>
        <taxon>Harpellales</taxon>
        <taxon>Legeriomycetaceae</taxon>
        <taxon>Smittium</taxon>
    </lineage>
</organism>
<dbReference type="SUPFAM" id="SSF48452">
    <property type="entry name" value="TPR-like"/>
    <property type="match status" value="1"/>
</dbReference>
<sequence>MFADAENEKNKGNAFFKANQYPQAVTHYSNAIRIDPHNPAYLANRAIALIKLSKLKYILYLPLNPPPLHFPNTNPTPAIPFTIIFRFEEAVSDCSASLKLEPDNVAISNQKQSKAESSQNLIDIQPKIVSSRSDLPKDTLDILNTIERNKKFPPKAEYTIVTFLFTPLPLPLLKPLTLHL</sequence>
<dbReference type="OrthoDB" id="629492at2759"/>
<dbReference type="InterPro" id="IPR011990">
    <property type="entry name" value="TPR-like_helical_dom_sf"/>
</dbReference>
<evidence type="ECO:0000256" key="1">
    <source>
        <dbReference type="ARBA" id="ARBA00022737"/>
    </source>
</evidence>
<proteinExistence type="predicted"/>
<reference evidence="5" key="1">
    <citation type="submission" date="2017-01" db="EMBL/GenBank/DDBJ databases">
        <authorList>
            <person name="Wang Y."/>
            <person name="White M."/>
            <person name="Kvist S."/>
            <person name="Moncalvo J.-M."/>
        </authorList>
    </citation>
    <scope>NUCLEOTIDE SEQUENCE [LARGE SCALE GENOMIC DNA]</scope>
    <source>
        <strain evidence="5">ID-206-W2</strain>
    </source>
</reference>
<dbReference type="Pfam" id="PF13414">
    <property type="entry name" value="TPR_11"/>
    <property type="match status" value="1"/>
</dbReference>
<dbReference type="InterPro" id="IPR019734">
    <property type="entry name" value="TPR_rpt"/>
</dbReference>